<feature type="chain" id="PRO_5038832573" evidence="4">
    <location>
        <begin position="25"/>
        <end position="476"/>
    </location>
</feature>
<dbReference type="InterPro" id="IPR036034">
    <property type="entry name" value="PDZ_sf"/>
</dbReference>
<evidence type="ECO:0000313" key="6">
    <source>
        <dbReference type="EMBL" id="HIR39774.1"/>
    </source>
</evidence>
<keyword evidence="3" id="KW-0378">Hydrolase</keyword>
<evidence type="ECO:0000256" key="4">
    <source>
        <dbReference type="SAM" id="SignalP"/>
    </source>
</evidence>
<dbReference type="PRINTS" id="PR00834">
    <property type="entry name" value="PROTEASES2C"/>
</dbReference>
<dbReference type="Pfam" id="PF13365">
    <property type="entry name" value="Trypsin_2"/>
    <property type="match status" value="1"/>
</dbReference>
<comment type="caution">
    <text evidence="6">The sequence shown here is derived from an EMBL/GenBank/DDBJ whole genome shotgun (WGS) entry which is preliminary data.</text>
</comment>
<dbReference type="InterPro" id="IPR051201">
    <property type="entry name" value="Chloro_Bact_Ser_Proteases"/>
</dbReference>
<evidence type="ECO:0000256" key="2">
    <source>
        <dbReference type="ARBA" id="ARBA00022670"/>
    </source>
</evidence>
<dbReference type="Gene3D" id="2.30.42.10">
    <property type="match status" value="1"/>
</dbReference>
<dbReference type="SUPFAM" id="SSF50494">
    <property type="entry name" value="Trypsin-like serine proteases"/>
    <property type="match status" value="1"/>
</dbReference>
<name>A0A9D1AIJ0_9FIRM</name>
<dbReference type="Proteomes" id="UP000824179">
    <property type="component" value="Unassembled WGS sequence"/>
</dbReference>
<dbReference type="PANTHER" id="PTHR43343">
    <property type="entry name" value="PEPTIDASE S12"/>
    <property type="match status" value="1"/>
</dbReference>
<dbReference type="Gene3D" id="2.40.10.10">
    <property type="entry name" value="Trypsin-like serine proteases"/>
    <property type="match status" value="2"/>
</dbReference>
<keyword evidence="2" id="KW-0645">Protease</keyword>
<dbReference type="SMART" id="SM00228">
    <property type="entry name" value="PDZ"/>
    <property type="match status" value="1"/>
</dbReference>
<protein>
    <submittedName>
        <fullName evidence="6">Trypsin-like peptidase domain-containing protein</fullName>
    </submittedName>
</protein>
<dbReference type="EMBL" id="DVHB01000089">
    <property type="protein sequence ID" value="HIR39774.1"/>
    <property type="molecule type" value="Genomic_DNA"/>
</dbReference>
<dbReference type="InterPro" id="IPR001478">
    <property type="entry name" value="PDZ"/>
</dbReference>
<reference evidence="6" key="1">
    <citation type="submission" date="2020-10" db="EMBL/GenBank/DDBJ databases">
        <authorList>
            <person name="Gilroy R."/>
        </authorList>
    </citation>
    <scope>NUCLEOTIDE SEQUENCE</scope>
    <source>
        <strain evidence="6">ChiW25-3613</strain>
    </source>
</reference>
<proteinExistence type="inferred from homology"/>
<dbReference type="InterPro" id="IPR043504">
    <property type="entry name" value="Peptidase_S1_PA_chymotrypsin"/>
</dbReference>
<dbReference type="PROSITE" id="PS51257">
    <property type="entry name" value="PROKAR_LIPOPROTEIN"/>
    <property type="match status" value="1"/>
</dbReference>
<organism evidence="6 7">
    <name type="scientific">Candidatus Coproplasma stercoripullorum</name>
    <dbReference type="NCBI Taxonomy" id="2840751"/>
    <lineage>
        <taxon>Bacteria</taxon>
        <taxon>Bacillati</taxon>
        <taxon>Bacillota</taxon>
        <taxon>Clostridia</taxon>
        <taxon>Eubacteriales</taxon>
        <taxon>Candidatus Coproplasma</taxon>
    </lineage>
</organism>
<evidence type="ECO:0000256" key="3">
    <source>
        <dbReference type="ARBA" id="ARBA00022801"/>
    </source>
</evidence>
<feature type="signal peptide" evidence="4">
    <location>
        <begin position="1"/>
        <end position="24"/>
    </location>
</feature>
<accession>A0A9D1AIJ0</accession>
<reference evidence="6" key="2">
    <citation type="journal article" date="2021" name="PeerJ">
        <title>Extensive microbial diversity within the chicken gut microbiome revealed by metagenomics and culture.</title>
        <authorList>
            <person name="Gilroy R."/>
            <person name="Ravi A."/>
            <person name="Getino M."/>
            <person name="Pursley I."/>
            <person name="Horton D.L."/>
            <person name="Alikhan N.F."/>
            <person name="Baker D."/>
            <person name="Gharbi K."/>
            <person name="Hall N."/>
            <person name="Watson M."/>
            <person name="Adriaenssens E.M."/>
            <person name="Foster-Nyarko E."/>
            <person name="Jarju S."/>
            <person name="Secka A."/>
            <person name="Antonio M."/>
            <person name="Oren A."/>
            <person name="Chaudhuri R.R."/>
            <person name="La Ragione R."/>
            <person name="Hildebrand F."/>
            <person name="Pallen M.J."/>
        </authorList>
    </citation>
    <scope>NUCLEOTIDE SEQUENCE</scope>
    <source>
        <strain evidence="6">ChiW25-3613</strain>
    </source>
</reference>
<keyword evidence="4" id="KW-0732">Signal</keyword>
<dbReference type="PANTHER" id="PTHR43343:SF3">
    <property type="entry name" value="PROTEASE DO-LIKE 8, CHLOROPLASTIC"/>
    <property type="match status" value="1"/>
</dbReference>
<dbReference type="GO" id="GO:0006508">
    <property type="term" value="P:proteolysis"/>
    <property type="evidence" value="ECO:0007669"/>
    <property type="project" value="UniProtKB-KW"/>
</dbReference>
<dbReference type="InterPro" id="IPR009003">
    <property type="entry name" value="Peptidase_S1_PA"/>
</dbReference>
<dbReference type="SUPFAM" id="SSF50156">
    <property type="entry name" value="PDZ domain-like"/>
    <property type="match status" value="1"/>
</dbReference>
<dbReference type="AlphaFoldDB" id="A0A9D1AIJ0"/>
<sequence>MFQARKLMAVAACAATIALVPAFAACSSQTYVTSIAKSGTDGNYDIYTIYYSDGSTSEFTMPNSMVSAEDLYQQYIIETGEDISYSEFLSKYMNVSGTDTSSTINYCLQSCLKIYAEFVETGYSIGFGGITTVSDVNVYTGAAVIYSIDEDADGYTYLVTNYHVVYDNDADASKNGGTKIAREIYGYLYGSEGTPTASGRDSDGYTEYDYGQYGISLEYVGGSVENDVAVLRVKTEDIKAVNENIRAVDVADTYYVGETAIAIGNPEGNGLSVTQGIVSTENEHITLNIDGTLRSYRSLRIDTPLYSGNSGGGLFNSDGELIGITNAGNTEDQNINYAVPLEVVTGTVDNIIYYANDGDSSTNNAYKVDFGITTSSSGSKYVYDSSSGYGAIEEDVKVESVISGGIAANVGVRTGDVIRGIIVNGVEKQITRTFMLDDVALTIRAGDTVSLVLERDGDSVTTSVYNVAADDLGTLS</sequence>
<evidence type="ECO:0000256" key="1">
    <source>
        <dbReference type="ARBA" id="ARBA00010541"/>
    </source>
</evidence>
<dbReference type="InterPro" id="IPR001940">
    <property type="entry name" value="Peptidase_S1C"/>
</dbReference>
<gene>
    <name evidence="6" type="ORF">IAB90_05260</name>
</gene>
<evidence type="ECO:0000313" key="7">
    <source>
        <dbReference type="Proteomes" id="UP000824179"/>
    </source>
</evidence>
<evidence type="ECO:0000259" key="5">
    <source>
        <dbReference type="SMART" id="SM00228"/>
    </source>
</evidence>
<feature type="domain" description="PDZ" evidence="5">
    <location>
        <begin position="368"/>
        <end position="457"/>
    </location>
</feature>
<comment type="similarity">
    <text evidence="1">Belongs to the peptidase S1C family.</text>
</comment>
<dbReference type="GO" id="GO:0004252">
    <property type="term" value="F:serine-type endopeptidase activity"/>
    <property type="evidence" value="ECO:0007669"/>
    <property type="project" value="InterPro"/>
</dbReference>